<dbReference type="Pfam" id="PF03548">
    <property type="entry name" value="LolA"/>
    <property type="match status" value="1"/>
</dbReference>
<proteinExistence type="predicted"/>
<dbReference type="RefSeq" id="WP_079685266.1">
    <property type="nucleotide sequence ID" value="NZ_FUZU01000001.1"/>
</dbReference>
<gene>
    <name evidence="3" type="ORF">SAMN05660236_0657</name>
</gene>
<dbReference type="InterPro" id="IPR004564">
    <property type="entry name" value="OM_lipoprot_carrier_LolA-like"/>
</dbReference>
<dbReference type="InterPro" id="IPR029046">
    <property type="entry name" value="LolA/LolB/LppX"/>
</dbReference>
<keyword evidence="3" id="KW-0449">Lipoprotein</keyword>
<dbReference type="Proteomes" id="UP000190961">
    <property type="component" value="Unassembled WGS sequence"/>
</dbReference>
<organism evidence="3 4">
    <name type="scientific">Ohtaekwangia koreensis</name>
    <dbReference type="NCBI Taxonomy" id="688867"/>
    <lineage>
        <taxon>Bacteria</taxon>
        <taxon>Pseudomonadati</taxon>
        <taxon>Bacteroidota</taxon>
        <taxon>Cytophagia</taxon>
        <taxon>Cytophagales</taxon>
        <taxon>Fulvivirgaceae</taxon>
        <taxon>Ohtaekwangia</taxon>
    </lineage>
</organism>
<dbReference type="EMBL" id="FUZU01000001">
    <property type="protein sequence ID" value="SKC45341.1"/>
    <property type="molecule type" value="Genomic_DNA"/>
</dbReference>
<keyword evidence="4" id="KW-1185">Reference proteome</keyword>
<feature type="chain" id="PRO_5012685124" evidence="2">
    <location>
        <begin position="22"/>
        <end position="213"/>
    </location>
</feature>
<name>A0A1T5J1Z5_9BACT</name>
<evidence type="ECO:0000256" key="1">
    <source>
        <dbReference type="ARBA" id="ARBA00022729"/>
    </source>
</evidence>
<dbReference type="PANTHER" id="PTHR35869:SF1">
    <property type="entry name" value="OUTER-MEMBRANE LIPOPROTEIN CARRIER PROTEIN"/>
    <property type="match status" value="1"/>
</dbReference>
<reference evidence="3 4" key="1">
    <citation type="submission" date="2017-02" db="EMBL/GenBank/DDBJ databases">
        <authorList>
            <person name="Peterson S.W."/>
        </authorList>
    </citation>
    <scope>NUCLEOTIDE SEQUENCE [LARGE SCALE GENOMIC DNA]</scope>
    <source>
        <strain evidence="3 4">DSM 25262</strain>
    </source>
</reference>
<sequence length="213" mass="24343">MKNSILALCAMILAISVSAQYDPKALQSLDAMSKKYKAIPAFEASISYVLTNDVEKVNEEFKGKITVKGDKFRLALPEQEVINNGSTVWTYLPEAKEVNIDNYDPGSEDVNPSKIYDIYKKGFKYLYLQDKTEGGVLCEEIDLVPEKKDAQYFKIKMFINKKDKSIQSWTMFDKGGNKYKYTISKFNPNVKIDDSFFAFDLKKYPGVEVVDLR</sequence>
<keyword evidence="1 2" id="KW-0732">Signal</keyword>
<dbReference type="CDD" id="cd16325">
    <property type="entry name" value="LolA"/>
    <property type="match status" value="1"/>
</dbReference>
<dbReference type="AlphaFoldDB" id="A0A1T5J1Z5"/>
<dbReference type="STRING" id="688867.SAMN05660236_0657"/>
<accession>A0A1T5J1Z5</accession>
<dbReference type="PANTHER" id="PTHR35869">
    <property type="entry name" value="OUTER-MEMBRANE LIPOPROTEIN CARRIER PROTEIN"/>
    <property type="match status" value="1"/>
</dbReference>
<dbReference type="Gene3D" id="2.50.20.10">
    <property type="entry name" value="Lipoprotein localisation LolA/LolB/LppX"/>
    <property type="match status" value="1"/>
</dbReference>
<feature type="signal peptide" evidence="2">
    <location>
        <begin position="1"/>
        <end position="21"/>
    </location>
</feature>
<dbReference type="OrthoDB" id="9810685at2"/>
<protein>
    <submittedName>
        <fullName evidence="3">Outer membrane lipoprotein-sorting protein</fullName>
    </submittedName>
</protein>
<evidence type="ECO:0000313" key="4">
    <source>
        <dbReference type="Proteomes" id="UP000190961"/>
    </source>
</evidence>
<evidence type="ECO:0000313" key="3">
    <source>
        <dbReference type="EMBL" id="SKC45341.1"/>
    </source>
</evidence>
<evidence type="ECO:0000256" key="2">
    <source>
        <dbReference type="SAM" id="SignalP"/>
    </source>
</evidence>
<dbReference type="SUPFAM" id="SSF89392">
    <property type="entry name" value="Prokaryotic lipoproteins and lipoprotein localization factors"/>
    <property type="match status" value="1"/>
</dbReference>